<gene>
    <name evidence="1" type="ORF">EYC84_004569</name>
</gene>
<reference evidence="1 2" key="1">
    <citation type="submission" date="2019-06" db="EMBL/GenBank/DDBJ databases">
        <title>Genome Sequence of the Brown Rot Fungal Pathogen Monilinia fructicola.</title>
        <authorList>
            <person name="De Miccolis Angelini R.M."/>
            <person name="Landi L."/>
            <person name="Abate D."/>
            <person name="Pollastro S."/>
            <person name="Romanazzi G."/>
            <person name="Faretra F."/>
        </authorList>
    </citation>
    <scope>NUCLEOTIDE SEQUENCE [LARGE SCALE GENOMIC DNA]</scope>
    <source>
        <strain evidence="1 2">Mfrc123</strain>
    </source>
</reference>
<dbReference type="Proteomes" id="UP000322873">
    <property type="component" value="Unassembled WGS sequence"/>
</dbReference>
<accession>A0A5M9K5V7</accession>
<sequence length="152" mass="17247">MWVYPYFCPLFKGGTVQLYTWAQPPTKSTLITKYHSHTCNPNCLSLSVCRSVGLLVPQSHSHSHSHSHLLNKNRICNYFPILLFTFAHPFFTTKGTTNTDSIQTRYKLNQPTHPSTPSSSFCSRLVSYNTVCAGAIPFNLSQFKYLRIADII</sequence>
<keyword evidence="2" id="KW-1185">Reference proteome</keyword>
<evidence type="ECO:0000313" key="1">
    <source>
        <dbReference type="EMBL" id="KAA8575402.1"/>
    </source>
</evidence>
<proteinExistence type="predicted"/>
<dbReference type="AlphaFoldDB" id="A0A5M9K5V7"/>
<evidence type="ECO:0000313" key="2">
    <source>
        <dbReference type="Proteomes" id="UP000322873"/>
    </source>
</evidence>
<organism evidence="1 2">
    <name type="scientific">Monilinia fructicola</name>
    <name type="common">Brown rot fungus</name>
    <name type="synonym">Ciboria fructicola</name>
    <dbReference type="NCBI Taxonomy" id="38448"/>
    <lineage>
        <taxon>Eukaryota</taxon>
        <taxon>Fungi</taxon>
        <taxon>Dikarya</taxon>
        <taxon>Ascomycota</taxon>
        <taxon>Pezizomycotina</taxon>
        <taxon>Leotiomycetes</taxon>
        <taxon>Helotiales</taxon>
        <taxon>Sclerotiniaceae</taxon>
        <taxon>Monilinia</taxon>
    </lineage>
</organism>
<protein>
    <submittedName>
        <fullName evidence="1">Uncharacterized protein</fullName>
    </submittedName>
</protein>
<name>A0A5M9K5V7_MONFR</name>
<comment type="caution">
    <text evidence="1">The sequence shown here is derived from an EMBL/GenBank/DDBJ whole genome shotgun (WGS) entry which is preliminary data.</text>
</comment>
<dbReference type="EMBL" id="VICG01000002">
    <property type="protein sequence ID" value="KAA8575402.1"/>
    <property type="molecule type" value="Genomic_DNA"/>
</dbReference>